<feature type="compositionally biased region" description="Low complexity" evidence="3">
    <location>
        <begin position="314"/>
        <end position="325"/>
    </location>
</feature>
<comment type="similarity">
    <text evidence="1">Belongs to the DCC1 family.</text>
</comment>
<evidence type="ECO:0000256" key="3">
    <source>
        <dbReference type="SAM" id="MobiDB-lite"/>
    </source>
</evidence>
<proteinExistence type="inferred from homology"/>
<dbReference type="EMBL" id="MU006221">
    <property type="protein sequence ID" value="KAF2829213.1"/>
    <property type="molecule type" value="Genomic_DNA"/>
</dbReference>
<dbReference type="AlphaFoldDB" id="A0A6A7A7R3"/>
<feature type="compositionally biased region" description="Basic residues" evidence="3">
    <location>
        <begin position="328"/>
        <end position="342"/>
    </location>
</feature>
<feature type="region of interest" description="Disordered" evidence="3">
    <location>
        <begin position="314"/>
        <end position="342"/>
    </location>
</feature>
<name>A0A6A7A7R3_9PLEO</name>
<dbReference type="Pfam" id="PF09724">
    <property type="entry name" value="Dcc1"/>
    <property type="match status" value="1"/>
</dbReference>
<dbReference type="PANTHER" id="PTHR13395">
    <property type="entry name" value="SISTER CHROMATID COHESION PROTEIN DCC1-RELATED"/>
    <property type="match status" value="1"/>
</dbReference>
<dbReference type="InterPro" id="IPR019128">
    <property type="entry name" value="Dcc1"/>
</dbReference>
<evidence type="ECO:0008006" key="6">
    <source>
        <dbReference type="Google" id="ProtNLM"/>
    </source>
</evidence>
<dbReference type="GO" id="GO:0006260">
    <property type="term" value="P:DNA replication"/>
    <property type="evidence" value="ECO:0007669"/>
    <property type="project" value="UniProtKB-KW"/>
</dbReference>
<keyword evidence="5" id="KW-1185">Reference proteome</keyword>
<evidence type="ECO:0000256" key="2">
    <source>
        <dbReference type="ARBA" id="ARBA00022705"/>
    </source>
</evidence>
<organism evidence="4 5">
    <name type="scientific">Ophiobolus disseminans</name>
    <dbReference type="NCBI Taxonomy" id="1469910"/>
    <lineage>
        <taxon>Eukaryota</taxon>
        <taxon>Fungi</taxon>
        <taxon>Dikarya</taxon>
        <taxon>Ascomycota</taxon>
        <taxon>Pezizomycotina</taxon>
        <taxon>Dothideomycetes</taxon>
        <taxon>Pleosporomycetidae</taxon>
        <taxon>Pleosporales</taxon>
        <taxon>Pleosporineae</taxon>
        <taxon>Phaeosphaeriaceae</taxon>
        <taxon>Ophiobolus</taxon>
    </lineage>
</organism>
<accession>A0A6A7A7R3</accession>
<protein>
    <recommendedName>
        <fullName evidence="6">Sister chromatid cohesion protein-like protein Dcc1</fullName>
    </recommendedName>
</protein>
<dbReference type="Proteomes" id="UP000799424">
    <property type="component" value="Unassembled WGS sequence"/>
</dbReference>
<evidence type="ECO:0000256" key="1">
    <source>
        <dbReference type="ARBA" id="ARBA00007017"/>
    </source>
</evidence>
<dbReference type="OrthoDB" id="5199543at2759"/>
<dbReference type="GO" id="GO:0034088">
    <property type="term" value="P:maintenance of mitotic sister chromatid cohesion"/>
    <property type="evidence" value="ECO:0007669"/>
    <property type="project" value="TreeGrafter"/>
</dbReference>
<evidence type="ECO:0000313" key="4">
    <source>
        <dbReference type="EMBL" id="KAF2829213.1"/>
    </source>
</evidence>
<dbReference type="GO" id="GO:0000775">
    <property type="term" value="C:chromosome, centromeric region"/>
    <property type="evidence" value="ECO:0007669"/>
    <property type="project" value="TreeGrafter"/>
</dbReference>
<dbReference type="PANTHER" id="PTHR13395:SF6">
    <property type="entry name" value="SISTER CHROMATID COHESION PROTEIN DCC1"/>
    <property type="match status" value="1"/>
</dbReference>
<keyword evidence="2" id="KW-0235">DNA replication</keyword>
<gene>
    <name evidence="4" type="ORF">CC86DRAFT_403863</name>
</gene>
<reference evidence="4" key="1">
    <citation type="journal article" date="2020" name="Stud. Mycol.">
        <title>101 Dothideomycetes genomes: a test case for predicting lifestyles and emergence of pathogens.</title>
        <authorList>
            <person name="Haridas S."/>
            <person name="Albert R."/>
            <person name="Binder M."/>
            <person name="Bloem J."/>
            <person name="Labutti K."/>
            <person name="Salamov A."/>
            <person name="Andreopoulos B."/>
            <person name="Baker S."/>
            <person name="Barry K."/>
            <person name="Bills G."/>
            <person name="Bluhm B."/>
            <person name="Cannon C."/>
            <person name="Castanera R."/>
            <person name="Culley D."/>
            <person name="Daum C."/>
            <person name="Ezra D."/>
            <person name="Gonzalez J."/>
            <person name="Henrissat B."/>
            <person name="Kuo A."/>
            <person name="Liang C."/>
            <person name="Lipzen A."/>
            <person name="Lutzoni F."/>
            <person name="Magnuson J."/>
            <person name="Mondo S."/>
            <person name="Nolan M."/>
            <person name="Ohm R."/>
            <person name="Pangilinan J."/>
            <person name="Park H.-J."/>
            <person name="Ramirez L."/>
            <person name="Alfaro M."/>
            <person name="Sun H."/>
            <person name="Tritt A."/>
            <person name="Yoshinaga Y."/>
            <person name="Zwiers L.-H."/>
            <person name="Turgeon B."/>
            <person name="Goodwin S."/>
            <person name="Spatafora J."/>
            <person name="Crous P."/>
            <person name="Grigoriev I."/>
        </authorList>
    </citation>
    <scope>NUCLEOTIDE SEQUENCE</scope>
    <source>
        <strain evidence="4">CBS 113818</strain>
    </source>
</reference>
<dbReference type="GO" id="GO:0031390">
    <property type="term" value="C:Ctf18 RFC-like complex"/>
    <property type="evidence" value="ECO:0007669"/>
    <property type="project" value="InterPro"/>
</dbReference>
<evidence type="ECO:0000313" key="5">
    <source>
        <dbReference type="Proteomes" id="UP000799424"/>
    </source>
</evidence>
<sequence length="342" mass="37241">MATQQDDGGVPFSMAHEMHQFRLLELPPDIVELLDAPNPSPLSIKSQAASNAPDAKPAYAVLCAPGKAFQLRQVQTSNSLFITQPTLDAHSNVIPIPVTRAVALCTATLELHLSDASAATLLRDVLPLYDIVGGDVDATQNRTGKADIFEHVPLSEEQCEAGWNEVVAFEHEESSYQPSANALSQVWRSINAAALAEGIKLDSQFLTGDITRAVAEECHPSGLVESVLRHLSTKEADCTGPWCCLDRSQTVAFAGRVLLETKQGSDYLIAEFTDTWEDNLPDAWRKDVQLSAVEGVYDFPTMTTIRVKSKGYASTDTSSEATAATKPSARKWHEKFGKTRKK</sequence>
<dbReference type="GO" id="GO:0000785">
    <property type="term" value="C:chromatin"/>
    <property type="evidence" value="ECO:0007669"/>
    <property type="project" value="TreeGrafter"/>
</dbReference>